<organism evidence="1 2">
    <name type="scientific">Scopulibacillus cellulosilyticus</name>
    <dbReference type="NCBI Taxonomy" id="2665665"/>
    <lineage>
        <taxon>Bacteria</taxon>
        <taxon>Bacillati</taxon>
        <taxon>Bacillota</taxon>
        <taxon>Bacilli</taxon>
        <taxon>Bacillales</taxon>
        <taxon>Sporolactobacillaceae</taxon>
        <taxon>Scopulibacillus</taxon>
    </lineage>
</organism>
<name>A0ABW2PYA0_9BACL</name>
<dbReference type="SMART" id="SM00028">
    <property type="entry name" value="TPR"/>
    <property type="match status" value="3"/>
</dbReference>
<reference evidence="2" key="1">
    <citation type="journal article" date="2019" name="Int. J. Syst. Evol. Microbiol.">
        <title>The Global Catalogue of Microorganisms (GCM) 10K type strain sequencing project: providing services to taxonomists for standard genome sequencing and annotation.</title>
        <authorList>
            <consortium name="The Broad Institute Genomics Platform"/>
            <consortium name="The Broad Institute Genome Sequencing Center for Infectious Disease"/>
            <person name="Wu L."/>
            <person name="Ma J."/>
        </authorList>
    </citation>
    <scope>NUCLEOTIDE SEQUENCE [LARGE SCALE GENOMIC DNA]</scope>
    <source>
        <strain evidence="2">CGMCC 1.16305</strain>
    </source>
</reference>
<dbReference type="SUPFAM" id="SSF81901">
    <property type="entry name" value="HCP-like"/>
    <property type="match status" value="1"/>
</dbReference>
<dbReference type="Gene3D" id="1.25.40.10">
    <property type="entry name" value="Tetratricopeptide repeat domain"/>
    <property type="match status" value="1"/>
</dbReference>
<protein>
    <submittedName>
        <fullName evidence="1">Glycosyl transferase</fullName>
    </submittedName>
</protein>
<gene>
    <name evidence="1" type="ORF">ACFQRG_15605</name>
</gene>
<dbReference type="EMBL" id="JBHTCO010000020">
    <property type="protein sequence ID" value="MFC7394383.1"/>
    <property type="molecule type" value="Genomic_DNA"/>
</dbReference>
<evidence type="ECO:0000313" key="1">
    <source>
        <dbReference type="EMBL" id="MFC7394383.1"/>
    </source>
</evidence>
<dbReference type="InterPro" id="IPR019734">
    <property type="entry name" value="TPR_rpt"/>
</dbReference>
<dbReference type="InterPro" id="IPR011990">
    <property type="entry name" value="TPR-like_helical_dom_sf"/>
</dbReference>
<comment type="caution">
    <text evidence="1">The sequence shown here is derived from an EMBL/GenBank/DDBJ whole genome shotgun (WGS) entry which is preliminary data.</text>
</comment>
<keyword evidence="2" id="KW-1185">Reference proteome</keyword>
<evidence type="ECO:0000313" key="2">
    <source>
        <dbReference type="Proteomes" id="UP001596505"/>
    </source>
</evidence>
<keyword evidence="1" id="KW-0808">Transferase</keyword>
<dbReference type="RefSeq" id="WP_380967687.1">
    <property type="nucleotide sequence ID" value="NZ_JBHTCO010000020.1"/>
</dbReference>
<dbReference type="Pfam" id="PF13181">
    <property type="entry name" value="TPR_8"/>
    <property type="match status" value="2"/>
</dbReference>
<dbReference type="Proteomes" id="UP001596505">
    <property type="component" value="Unassembled WGS sequence"/>
</dbReference>
<proteinExistence type="predicted"/>
<sequence>MDYIFWLDADDVVLEEDRKKFMALKGHLDSSIDAVSMHYNLAFNSEGDVTFSNRRNRLVKRSNHFKWYGAVHEYLEVGGNIIYSDICITHKSSKTSLSDRNLRIYENMLKRGVTFTPRDLYYYANECYDHQLFERAIEYYNNFLDTNQGWSEDCINACAKIADIFIESDDMDEAIPYILKSFTYDLPRADQCCRLGYIYLSKKDLEKAIFWYDLATKLDVKRVEKIGGFINHACYTWLPHLQLCVCYDLLGNYRSAFYHNEMARKYNPNNSSIIYNKNYLETKIKELGGHYAD</sequence>
<accession>A0ABW2PYA0</accession>
<dbReference type="GO" id="GO:0016740">
    <property type="term" value="F:transferase activity"/>
    <property type="evidence" value="ECO:0007669"/>
    <property type="project" value="UniProtKB-KW"/>
</dbReference>